<feature type="compositionally biased region" description="Low complexity" evidence="1">
    <location>
        <begin position="376"/>
        <end position="387"/>
    </location>
</feature>
<feature type="compositionally biased region" description="Basic and acidic residues" evidence="1">
    <location>
        <begin position="422"/>
        <end position="439"/>
    </location>
</feature>
<gene>
    <name evidence="2" type="ORF">C8A04DRAFT_24914</name>
</gene>
<feature type="compositionally biased region" description="Basic and acidic residues" evidence="1">
    <location>
        <begin position="478"/>
        <end position="502"/>
    </location>
</feature>
<organism evidence="2 3">
    <name type="scientific">Dichotomopilus funicola</name>
    <dbReference type="NCBI Taxonomy" id="1934379"/>
    <lineage>
        <taxon>Eukaryota</taxon>
        <taxon>Fungi</taxon>
        <taxon>Dikarya</taxon>
        <taxon>Ascomycota</taxon>
        <taxon>Pezizomycotina</taxon>
        <taxon>Sordariomycetes</taxon>
        <taxon>Sordariomycetidae</taxon>
        <taxon>Sordariales</taxon>
        <taxon>Chaetomiaceae</taxon>
        <taxon>Dichotomopilus</taxon>
    </lineage>
</organism>
<reference evidence="2" key="1">
    <citation type="journal article" date="2023" name="Mol. Phylogenet. Evol.">
        <title>Genome-scale phylogeny and comparative genomics of the fungal order Sordariales.</title>
        <authorList>
            <person name="Hensen N."/>
            <person name="Bonometti L."/>
            <person name="Westerberg I."/>
            <person name="Brannstrom I.O."/>
            <person name="Guillou S."/>
            <person name="Cros-Aarteil S."/>
            <person name="Calhoun S."/>
            <person name="Haridas S."/>
            <person name="Kuo A."/>
            <person name="Mondo S."/>
            <person name="Pangilinan J."/>
            <person name="Riley R."/>
            <person name="LaButti K."/>
            <person name="Andreopoulos B."/>
            <person name="Lipzen A."/>
            <person name="Chen C."/>
            <person name="Yan M."/>
            <person name="Daum C."/>
            <person name="Ng V."/>
            <person name="Clum A."/>
            <person name="Steindorff A."/>
            <person name="Ohm R.A."/>
            <person name="Martin F."/>
            <person name="Silar P."/>
            <person name="Natvig D.O."/>
            <person name="Lalanne C."/>
            <person name="Gautier V."/>
            <person name="Ament-Velasquez S.L."/>
            <person name="Kruys A."/>
            <person name="Hutchinson M.I."/>
            <person name="Powell A.J."/>
            <person name="Barry K."/>
            <person name="Miller A.N."/>
            <person name="Grigoriev I.V."/>
            <person name="Debuchy R."/>
            <person name="Gladieux P."/>
            <person name="Hiltunen Thoren M."/>
            <person name="Johannesson H."/>
        </authorList>
    </citation>
    <scope>NUCLEOTIDE SEQUENCE</scope>
    <source>
        <strain evidence="2">CBS 141.50</strain>
    </source>
</reference>
<reference evidence="2" key="2">
    <citation type="submission" date="2023-05" db="EMBL/GenBank/DDBJ databases">
        <authorList>
            <consortium name="Lawrence Berkeley National Laboratory"/>
            <person name="Steindorff A."/>
            <person name="Hensen N."/>
            <person name="Bonometti L."/>
            <person name="Westerberg I."/>
            <person name="Brannstrom I.O."/>
            <person name="Guillou S."/>
            <person name="Cros-Aarteil S."/>
            <person name="Calhoun S."/>
            <person name="Haridas S."/>
            <person name="Kuo A."/>
            <person name="Mondo S."/>
            <person name="Pangilinan J."/>
            <person name="Riley R."/>
            <person name="Labutti K."/>
            <person name="Andreopoulos B."/>
            <person name="Lipzen A."/>
            <person name="Chen C."/>
            <person name="Yanf M."/>
            <person name="Daum C."/>
            <person name="Ng V."/>
            <person name="Clum A."/>
            <person name="Ohm R."/>
            <person name="Martin F."/>
            <person name="Silar P."/>
            <person name="Natvig D."/>
            <person name="Lalanne C."/>
            <person name="Gautier V."/>
            <person name="Ament-Velasquez S.L."/>
            <person name="Kruys A."/>
            <person name="Hutchinson M.I."/>
            <person name="Powell A.J."/>
            <person name="Barry K."/>
            <person name="Miller A.N."/>
            <person name="Grigoriev I.V."/>
            <person name="Debuchy R."/>
            <person name="Gladieux P."/>
            <person name="Thoren M.H."/>
            <person name="Johannesson H."/>
        </authorList>
    </citation>
    <scope>NUCLEOTIDE SEQUENCE</scope>
    <source>
        <strain evidence="2">CBS 141.50</strain>
    </source>
</reference>
<dbReference type="AlphaFoldDB" id="A0AAN6V929"/>
<feature type="compositionally biased region" description="Acidic residues" evidence="1">
    <location>
        <begin position="327"/>
        <end position="340"/>
    </location>
</feature>
<feature type="region of interest" description="Disordered" evidence="1">
    <location>
        <begin position="244"/>
        <end position="553"/>
    </location>
</feature>
<proteinExistence type="predicted"/>
<evidence type="ECO:0000313" key="2">
    <source>
        <dbReference type="EMBL" id="KAK4147118.1"/>
    </source>
</evidence>
<feature type="region of interest" description="Disordered" evidence="1">
    <location>
        <begin position="168"/>
        <end position="214"/>
    </location>
</feature>
<evidence type="ECO:0000256" key="1">
    <source>
        <dbReference type="SAM" id="MobiDB-lite"/>
    </source>
</evidence>
<feature type="compositionally biased region" description="Gly residues" evidence="1">
    <location>
        <begin position="168"/>
        <end position="181"/>
    </location>
</feature>
<sequence length="553" mass="59500">MAFIQDPRLRQTWNQLSHTTETVTSDAAAGIWTFGHRYVNPCLASLAGAVDSCTSVCLGDREERARRARERDWGARGIRWAGGGGGGGTGSGTGHGSSGPWRRSGVEYSFDFYDDWEEDYFAAEGFLDDEEESGRGYFGGDEGDGGRRAGGGGGGILRGDWDRLLVGSGSGGRSRHGGSGAGDVVDQPRRKRGMSYGTRGVAGRRKVSGEEDPNVIPRTAPLGFLGRLPFKIVGSLRYKPSAANLREHPGAGSGTTAAAQRGGYQGERDMGSRGEQEPLLGASSHGGEDATTTSLAEQRKRPRSNTTNSGDTSSSYRSRGDLFPSDGEGDEDAVPLDDEFTVALERVDDRGSTKTRSSKGKRRAGDRERDPDKGLSRTVSRTTLSSTDQSGGEHKWESNPVSPVREVEDSGILVSAAQSLEDLQREEEQAEREEHEAIERRRRAAEQLAVQRGLRREAVSNEVTEEAGTHGTVVRVEGNNHADNYGHHDNHNNENQDNDESKGGYGLDEANTEESKPPPPTTEPARSSAVAHMNGKSREASSTFVPARLPHFG</sequence>
<protein>
    <submittedName>
        <fullName evidence="2">Uncharacterized protein</fullName>
    </submittedName>
</protein>
<evidence type="ECO:0000313" key="3">
    <source>
        <dbReference type="Proteomes" id="UP001302676"/>
    </source>
</evidence>
<accession>A0AAN6V929</accession>
<dbReference type="Proteomes" id="UP001302676">
    <property type="component" value="Unassembled WGS sequence"/>
</dbReference>
<feature type="compositionally biased region" description="Basic and acidic residues" evidence="1">
    <location>
        <begin position="363"/>
        <end position="375"/>
    </location>
</feature>
<name>A0AAN6V929_9PEZI</name>
<feature type="region of interest" description="Disordered" evidence="1">
    <location>
        <begin position="131"/>
        <end position="153"/>
    </location>
</feature>
<feature type="compositionally biased region" description="Gly residues" evidence="1">
    <location>
        <begin position="80"/>
        <end position="97"/>
    </location>
</feature>
<dbReference type="RefSeq" id="XP_062640489.1">
    <property type="nucleotide sequence ID" value="XM_062779351.1"/>
</dbReference>
<dbReference type="EMBL" id="MU853557">
    <property type="protein sequence ID" value="KAK4147118.1"/>
    <property type="molecule type" value="Genomic_DNA"/>
</dbReference>
<keyword evidence="3" id="KW-1185">Reference proteome</keyword>
<comment type="caution">
    <text evidence="2">The sequence shown here is derived from an EMBL/GenBank/DDBJ whole genome shotgun (WGS) entry which is preliminary data.</text>
</comment>
<feature type="compositionally biased region" description="Low complexity" evidence="1">
    <location>
        <begin position="304"/>
        <end position="315"/>
    </location>
</feature>
<feature type="compositionally biased region" description="Basic and acidic residues" evidence="1">
    <location>
        <begin position="266"/>
        <end position="276"/>
    </location>
</feature>
<feature type="region of interest" description="Disordered" evidence="1">
    <location>
        <begin position="77"/>
        <end position="101"/>
    </location>
</feature>
<dbReference type="GeneID" id="87815964"/>